<evidence type="ECO:0000313" key="2">
    <source>
        <dbReference type="Ensembl" id="ENSCCRP00020023775.1"/>
    </source>
</evidence>
<dbReference type="Ensembl" id="ENSCCRT00020026070.1">
    <property type="protein sequence ID" value="ENSCCRP00020023775.1"/>
    <property type="gene ID" value="ENSCCRG00020011007.1"/>
</dbReference>
<feature type="region of interest" description="Disordered" evidence="1">
    <location>
        <begin position="1"/>
        <end position="25"/>
    </location>
</feature>
<accession>A0A8C2DA82</accession>
<protein>
    <recommendedName>
        <fullName evidence="4">H15 domain-containing protein</fullName>
    </recommendedName>
</protein>
<feature type="region of interest" description="Disordered" evidence="1">
    <location>
        <begin position="60"/>
        <end position="105"/>
    </location>
</feature>
<evidence type="ECO:0000256" key="1">
    <source>
        <dbReference type="SAM" id="MobiDB-lite"/>
    </source>
</evidence>
<proteinExistence type="predicted"/>
<organism evidence="2 3">
    <name type="scientific">Cyprinus carpio</name>
    <name type="common">Common carp</name>
    <dbReference type="NCBI Taxonomy" id="7962"/>
    <lineage>
        <taxon>Eukaryota</taxon>
        <taxon>Metazoa</taxon>
        <taxon>Chordata</taxon>
        <taxon>Craniata</taxon>
        <taxon>Vertebrata</taxon>
        <taxon>Euteleostomi</taxon>
        <taxon>Actinopterygii</taxon>
        <taxon>Neopterygii</taxon>
        <taxon>Teleostei</taxon>
        <taxon>Ostariophysi</taxon>
        <taxon>Cypriniformes</taxon>
        <taxon>Cyprinidae</taxon>
        <taxon>Cyprininae</taxon>
        <taxon>Cyprinus</taxon>
    </lineage>
</organism>
<feature type="compositionally biased region" description="Basic residues" evidence="1">
    <location>
        <begin position="13"/>
        <end position="24"/>
    </location>
</feature>
<sequence length="118" mass="12669">MAETDPAAAVTKAGKKISAAKHKTMGPSKLIVKTVSASKERKGSLVQTKGTGALSSFKLNKKQAETKTKAAPKAKKPTSKKFHKKAKKPAAKKKMKSPLESKENSNSYTVKLFTVNLQ</sequence>
<dbReference type="AlphaFoldDB" id="A0A8C2DA82"/>
<name>A0A8C2DA82_CYPCA</name>
<evidence type="ECO:0008006" key="4">
    <source>
        <dbReference type="Google" id="ProtNLM"/>
    </source>
</evidence>
<evidence type="ECO:0000313" key="3">
    <source>
        <dbReference type="Proteomes" id="UP000694701"/>
    </source>
</evidence>
<feature type="compositionally biased region" description="Basic residues" evidence="1">
    <location>
        <begin position="70"/>
        <end position="96"/>
    </location>
</feature>
<dbReference type="Proteomes" id="UP000694701">
    <property type="component" value="Unplaced"/>
</dbReference>
<reference evidence="2" key="1">
    <citation type="submission" date="2025-08" db="UniProtKB">
        <authorList>
            <consortium name="Ensembl"/>
        </authorList>
    </citation>
    <scope>IDENTIFICATION</scope>
</reference>